<keyword evidence="2" id="KW-1185">Reference proteome</keyword>
<dbReference type="Proteomes" id="UP000195437">
    <property type="component" value="Chromosome"/>
</dbReference>
<accession>A0A1Y0IRN4</accession>
<evidence type="ECO:0000313" key="1">
    <source>
        <dbReference type="EMBL" id="ARU63302.1"/>
    </source>
</evidence>
<dbReference type="EMBL" id="CP021434">
    <property type="protein sequence ID" value="ARU63302.1"/>
    <property type="molecule type" value="Genomic_DNA"/>
</dbReference>
<reference evidence="2" key="1">
    <citation type="submission" date="2017-05" db="EMBL/GenBank/DDBJ databases">
        <authorList>
            <person name="Sung H."/>
        </authorList>
    </citation>
    <scope>NUCLEOTIDE SEQUENCE [LARGE SCALE GENOMIC DNA]</scope>
    <source>
        <strain evidence="2">AR23208</strain>
    </source>
</reference>
<dbReference type="KEGG" id="tum:CBW65_21680"/>
<evidence type="ECO:0000313" key="2">
    <source>
        <dbReference type="Proteomes" id="UP000195437"/>
    </source>
</evidence>
<gene>
    <name evidence="1" type="ORF">CBW65_21680</name>
</gene>
<dbReference type="AlphaFoldDB" id="A0A1Y0IRN4"/>
<protein>
    <submittedName>
        <fullName evidence="1">Uncharacterized protein</fullName>
    </submittedName>
</protein>
<name>A0A1Y0IRN4_9BACL</name>
<sequence>MLAVASGLVWVKPELPERMDLVGMLKTIGERNDQINEVNGEIAGKMSDIDKRSSTTERIGSQLQALRAGISEQDRSLAELDRLSQKQIELSLSLQELASTLHADLDGVGQGSAEQKAALLKMQASAKHLTELAAEIAQTNSAIAGKVSAAAQTSAEVADDMP</sequence>
<proteinExistence type="predicted"/>
<organism evidence="1 2">
    <name type="scientific">Tumebacillus avium</name>
    <dbReference type="NCBI Taxonomy" id="1903704"/>
    <lineage>
        <taxon>Bacteria</taxon>
        <taxon>Bacillati</taxon>
        <taxon>Bacillota</taxon>
        <taxon>Bacilli</taxon>
        <taxon>Bacillales</taxon>
        <taxon>Alicyclobacillaceae</taxon>
        <taxon>Tumebacillus</taxon>
    </lineage>
</organism>